<dbReference type="InterPro" id="IPR002686">
    <property type="entry name" value="Transposase_17"/>
</dbReference>
<proteinExistence type="predicted"/>
<dbReference type="Pfam" id="PF01797">
    <property type="entry name" value="Y1_Tnp"/>
    <property type="match status" value="1"/>
</dbReference>
<dbReference type="NCBIfam" id="NF047646">
    <property type="entry name" value="REP_Tyr_transpos"/>
    <property type="match status" value="1"/>
</dbReference>
<evidence type="ECO:0000259" key="1">
    <source>
        <dbReference type="SMART" id="SM01321"/>
    </source>
</evidence>
<dbReference type="GO" id="GO:0004803">
    <property type="term" value="F:transposase activity"/>
    <property type="evidence" value="ECO:0007669"/>
    <property type="project" value="InterPro"/>
</dbReference>
<dbReference type="Proteomes" id="UP001160519">
    <property type="component" value="Unassembled WGS sequence"/>
</dbReference>
<dbReference type="GO" id="GO:0006313">
    <property type="term" value="P:DNA transposition"/>
    <property type="evidence" value="ECO:0007669"/>
    <property type="project" value="InterPro"/>
</dbReference>
<reference evidence="2" key="1">
    <citation type="submission" date="2023-01" db="EMBL/GenBank/DDBJ databases">
        <title>Biogeochemical cycle of methane in antarctic sediments.</title>
        <authorList>
            <person name="Roldan D.M."/>
            <person name="Menes R.J."/>
        </authorList>
    </citation>
    <scope>NUCLEOTIDE SEQUENCE [LARGE SCALE GENOMIC DNA]</scope>
    <source>
        <strain evidence="2">K-2018 MAG008</strain>
    </source>
</reference>
<dbReference type="PANTHER" id="PTHR36966:SF1">
    <property type="entry name" value="REP-ASSOCIATED TYROSINE TRANSPOSASE"/>
    <property type="match status" value="1"/>
</dbReference>
<accession>A0AA43Q3Q8</accession>
<gene>
    <name evidence="2" type="ORF">PSU93_08625</name>
</gene>
<feature type="domain" description="Transposase IS200-like" evidence="1">
    <location>
        <begin position="9"/>
        <end position="133"/>
    </location>
</feature>
<dbReference type="InterPro" id="IPR052715">
    <property type="entry name" value="RAYT_transposase"/>
</dbReference>
<protein>
    <submittedName>
        <fullName evidence="2">Transposase</fullName>
    </submittedName>
</protein>
<dbReference type="GO" id="GO:0043565">
    <property type="term" value="F:sequence-specific DNA binding"/>
    <property type="evidence" value="ECO:0007669"/>
    <property type="project" value="TreeGrafter"/>
</dbReference>
<dbReference type="PANTHER" id="PTHR36966">
    <property type="entry name" value="REP-ASSOCIATED TYROSINE TRANSPOSASE"/>
    <property type="match status" value="1"/>
</dbReference>
<keyword evidence="3" id="KW-1185">Reference proteome</keyword>
<organism evidence="2 3">
    <name type="scientific">Candidatus Methylobacter titanis</name>
    <dbReference type="NCBI Taxonomy" id="3053457"/>
    <lineage>
        <taxon>Bacteria</taxon>
        <taxon>Pseudomonadati</taxon>
        <taxon>Pseudomonadota</taxon>
        <taxon>Gammaproteobacteria</taxon>
        <taxon>Methylococcales</taxon>
        <taxon>Methylococcaceae</taxon>
        <taxon>Methylobacter</taxon>
    </lineage>
</organism>
<evidence type="ECO:0000313" key="3">
    <source>
        <dbReference type="Proteomes" id="UP001160519"/>
    </source>
</evidence>
<dbReference type="Gene3D" id="3.30.70.1290">
    <property type="entry name" value="Transposase IS200-like"/>
    <property type="match status" value="1"/>
</dbReference>
<dbReference type="InterPro" id="IPR036515">
    <property type="entry name" value="Transposase_17_sf"/>
</dbReference>
<evidence type="ECO:0000313" key="2">
    <source>
        <dbReference type="EMBL" id="MDI1231198.1"/>
    </source>
</evidence>
<dbReference type="SUPFAM" id="SSF143422">
    <property type="entry name" value="Transposase IS200-like"/>
    <property type="match status" value="1"/>
</dbReference>
<comment type="caution">
    <text evidence="2">The sequence shown here is derived from an EMBL/GenBank/DDBJ whole genome shotgun (WGS) entry which is preliminary data.</text>
</comment>
<dbReference type="SMART" id="SM01321">
    <property type="entry name" value="Y1_Tnp"/>
    <property type="match status" value="1"/>
</dbReference>
<dbReference type="AlphaFoldDB" id="A0AA43Q3Q8"/>
<sequence>MTNYRRIYMPGATWFFTVNLAERKGNRLLVENIDCLRNAFETVKTRHPFRIDAVVILPDHLHCIWTLPPNDTDFSVRWGLIKATFSRTIEKGERISQSRQKRGERGLWQRRFWEHQIRDEADFHRHIDYIHWNPVKHGWVRQAADWPHSSFHAYLKRGIYQKHWCGNIDLSNVSTGE</sequence>
<dbReference type="EMBL" id="JAQSDF010000023">
    <property type="protein sequence ID" value="MDI1231198.1"/>
    <property type="molecule type" value="Genomic_DNA"/>
</dbReference>
<name>A0AA43Q3Q8_9GAMM</name>